<dbReference type="InterPro" id="IPR002514">
    <property type="entry name" value="Transposase_8"/>
</dbReference>
<proteinExistence type="inferred from homology"/>
<dbReference type="EMBL" id="BAUV01000071">
    <property type="protein sequence ID" value="GAE37397.1"/>
    <property type="molecule type" value="Genomic_DNA"/>
</dbReference>
<evidence type="ECO:0000256" key="2">
    <source>
        <dbReference type="SAM" id="MobiDB-lite"/>
    </source>
</evidence>
<dbReference type="InterPro" id="IPR055247">
    <property type="entry name" value="InsJ-like_HTH"/>
</dbReference>
<feature type="domain" description="Insertion element IS150 protein InsJ-like helix-turn-helix" evidence="3">
    <location>
        <begin position="63"/>
        <end position="116"/>
    </location>
</feature>
<dbReference type="SUPFAM" id="SSF46689">
    <property type="entry name" value="Homeodomain-like"/>
    <property type="match status" value="2"/>
</dbReference>
<dbReference type="Pfam" id="PF01527">
    <property type="entry name" value="HTH_Tnp_1"/>
    <property type="match status" value="1"/>
</dbReference>
<feature type="region of interest" description="Disordered" evidence="2">
    <location>
        <begin position="111"/>
        <end position="130"/>
    </location>
</feature>
<dbReference type="GO" id="GO:0004803">
    <property type="term" value="F:transposase activity"/>
    <property type="evidence" value="ECO:0007669"/>
    <property type="project" value="InterPro"/>
</dbReference>
<dbReference type="GO" id="GO:0003677">
    <property type="term" value="F:DNA binding"/>
    <property type="evidence" value="ECO:0007669"/>
    <property type="project" value="InterPro"/>
</dbReference>
<dbReference type="InterPro" id="IPR009057">
    <property type="entry name" value="Homeodomain-like_sf"/>
</dbReference>
<protein>
    <submittedName>
        <fullName evidence="4">Mobile element protein</fullName>
    </submittedName>
</protein>
<comment type="similarity">
    <text evidence="1">Belongs to the IS150/IS1296 orfA family.</text>
</comment>
<dbReference type="AlphaFoldDB" id="W4QZR9"/>
<dbReference type="GO" id="GO:0006313">
    <property type="term" value="P:DNA transposition"/>
    <property type="evidence" value="ECO:0007669"/>
    <property type="project" value="InterPro"/>
</dbReference>
<dbReference type="STRING" id="1236973.JCM9157_4674"/>
<comment type="caution">
    <text evidence="4">The sequence shown here is derived from an EMBL/GenBank/DDBJ whole genome shotgun (WGS) entry which is preliminary data.</text>
</comment>
<dbReference type="Proteomes" id="UP000018896">
    <property type="component" value="Unassembled WGS sequence"/>
</dbReference>
<dbReference type="PANTHER" id="PTHR33795:SF1">
    <property type="entry name" value="INSERTION ELEMENT IS150 PROTEIN INSJ"/>
    <property type="match status" value="1"/>
</dbReference>
<keyword evidence="5" id="KW-1185">Reference proteome</keyword>
<dbReference type="InterPro" id="IPR052057">
    <property type="entry name" value="IS150/IS1296_orfA-like"/>
</dbReference>
<organism evidence="4 5">
    <name type="scientific">Halalkalibacter akibai (strain ATCC 43226 / DSM 21942 / CIP 109018 / JCM 9157 / 1139)</name>
    <name type="common">Bacillus akibai</name>
    <dbReference type="NCBI Taxonomy" id="1236973"/>
    <lineage>
        <taxon>Bacteria</taxon>
        <taxon>Bacillati</taxon>
        <taxon>Bacillota</taxon>
        <taxon>Bacilli</taxon>
        <taxon>Bacillales</taxon>
        <taxon>Bacillaceae</taxon>
        <taxon>Halalkalibacter</taxon>
    </lineage>
</organism>
<dbReference type="PANTHER" id="PTHR33795">
    <property type="entry name" value="INSERTION ELEMENT IS150 PROTEIN INSJ"/>
    <property type="match status" value="1"/>
</dbReference>
<accession>W4QZR9</accession>
<gene>
    <name evidence="4" type="ORF">JCM9157_4674</name>
</gene>
<sequence length="170" mass="19481">MAKFSAEEKLQAVNRYLYGTESYRTIGKSIGVNHKAIQKWVKQFEYNDVNAFIKQCTSYTQQFKLDVLNYMTEFGTSAIETAAIFNIPAPSTIVVWKKQLETYGVDALQSKKKGRPSMKKESNKQSKQVLVEGSTEALQAEIQRLRMENEYLKKLNALVQAKEKSPRKTK</sequence>
<evidence type="ECO:0000259" key="3">
    <source>
        <dbReference type="Pfam" id="PF13518"/>
    </source>
</evidence>
<dbReference type="eggNOG" id="COG2963">
    <property type="taxonomic scope" value="Bacteria"/>
</dbReference>
<dbReference type="Pfam" id="PF13518">
    <property type="entry name" value="HTH_28"/>
    <property type="match status" value="1"/>
</dbReference>
<evidence type="ECO:0000313" key="5">
    <source>
        <dbReference type="Proteomes" id="UP000018896"/>
    </source>
</evidence>
<evidence type="ECO:0000313" key="4">
    <source>
        <dbReference type="EMBL" id="GAE37397.1"/>
    </source>
</evidence>
<name>W4QZR9_HALA3</name>
<evidence type="ECO:0000256" key="1">
    <source>
        <dbReference type="ARBA" id="ARBA00038232"/>
    </source>
</evidence>
<reference evidence="4 5" key="1">
    <citation type="journal article" date="2014" name="Genome Announc.">
        <title>Draft Genome Sequences of Three Alkaliphilic Bacillus Strains, Bacillus wakoensis JCM 9140T, Bacillus akibai JCM 9157T, and Bacillus hemicellulosilyticus JCM 9152T.</title>
        <authorList>
            <person name="Yuki M."/>
            <person name="Oshima K."/>
            <person name="Suda W."/>
            <person name="Oshida Y."/>
            <person name="Kitamura K."/>
            <person name="Iida T."/>
            <person name="Hattori M."/>
            <person name="Ohkuma M."/>
        </authorList>
    </citation>
    <scope>NUCLEOTIDE SEQUENCE [LARGE SCALE GENOMIC DNA]</scope>
    <source>
        <strain evidence="4 5">JCM 9157</strain>
    </source>
</reference>